<sequence length="179" mass="19027">MRTELGMKTRRWMRAGLVALLMGVAGGAGQAWSQSVPVTRAVKTAFSYGEPRDLVVASVVETGVRTGQSQIVTLQLLDHSGVVVAETTGGVDQETPLRLTYRTPSEAPVFARAIATVSAETLSAAAVTVERWSIVEPASWTGALVCYFELVPMPRPPPPPPGPVTLKCEPVDPPPPPTR</sequence>
<feature type="region of interest" description="Disordered" evidence="1">
    <location>
        <begin position="156"/>
        <end position="179"/>
    </location>
</feature>
<comment type="caution">
    <text evidence="2">The sequence shown here is derived from an EMBL/GenBank/DDBJ whole genome shotgun (WGS) entry which is preliminary data.</text>
</comment>
<dbReference type="Proteomes" id="UP000198717">
    <property type="component" value="Unassembled WGS sequence"/>
</dbReference>
<organism evidence="2 3">
    <name type="scientific">Myxococcus virescens</name>
    <dbReference type="NCBI Taxonomy" id="83456"/>
    <lineage>
        <taxon>Bacteria</taxon>
        <taxon>Pseudomonadati</taxon>
        <taxon>Myxococcota</taxon>
        <taxon>Myxococcia</taxon>
        <taxon>Myxococcales</taxon>
        <taxon>Cystobacterineae</taxon>
        <taxon>Myxococcaceae</taxon>
        <taxon>Myxococcus</taxon>
    </lineage>
</organism>
<accession>A0ABY0MQX8</accession>
<evidence type="ECO:0000313" key="3">
    <source>
        <dbReference type="Proteomes" id="UP000198717"/>
    </source>
</evidence>
<dbReference type="RefSeq" id="WP_244171688.1">
    <property type="nucleotide sequence ID" value="NZ_BJVY01000021.1"/>
</dbReference>
<gene>
    <name evidence="2" type="ORF">SAMN04488504_103621</name>
</gene>
<evidence type="ECO:0000313" key="2">
    <source>
        <dbReference type="EMBL" id="SDE00488.1"/>
    </source>
</evidence>
<protein>
    <submittedName>
        <fullName evidence="2">Uncharacterized protein</fullName>
    </submittedName>
</protein>
<name>A0ABY0MQX8_9BACT</name>
<evidence type="ECO:0000256" key="1">
    <source>
        <dbReference type="SAM" id="MobiDB-lite"/>
    </source>
</evidence>
<proteinExistence type="predicted"/>
<reference evidence="2 3" key="1">
    <citation type="submission" date="2016-10" db="EMBL/GenBank/DDBJ databases">
        <authorList>
            <person name="Varghese N."/>
            <person name="Submissions S."/>
        </authorList>
    </citation>
    <scope>NUCLEOTIDE SEQUENCE [LARGE SCALE GENOMIC DNA]</scope>
    <source>
        <strain evidence="2 3">DSM 2260</strain>
    </source>
</reference>
<keyword evidence="3" id="KW-1185">Reference proteome</keyword>
<dbReference type="EMBL" id="FNAJ01000003">
    <property type="protein sequence ID" value="SDE00488.1"/>
    <property type="molecule type" value="Genomic_DNA"/>
</dbReference>